<dbReference type="GO" id="GO:0005524">
    <property type="term" value="F:ATP binding"/>
    <property type="evidence" value="ECO:0007669"/>
    <property type="project" value="UniProtKB-KW"/>
</dbReference>
<accession>D3VB76</accession>
<evidence type="ECO:0000256" key="1">
    <source>
        <dbReference type="SAM" id="Phobius"/>
    </source>
</evidence>
<dbReference type="PROSITE" id="PS50990">
    <property type="entry name" value="PEPTIDASE_C39"/>
    <property type="match status" value="1"/>
</dbReference>
<dbReference type="Proteomes" id="UP000008075">
    <property type="component" value="Chromosome"/>
</dbReference>
<feature type="transmembrane region" description="Helical" evidence="1">
    <location>
        <begin position="20"/>
        <end position="43"/>
    </location>
</feature>
<protein>
    <submittedName>
        <fullName evidence="3">Colicin V secretion/processing ATP-binding protein cvaB</fullName>
    </submittedName>
</protein>
<dbReference type="KEGG" id="xne:XNC1_3820"/>
<gene>
    <name evidence="3" type="ordered locus">XNC1_3820</name>
</gene>
<keyword evidence="1" id="KW-1133">Transmembrane helix</keyword>
<evidence type="ECO:0000313" key="4">
    <source>
        <dbReference type="Proteomes" id="UP000008075"/>
    </source>
</evidence>
<feature type="domain" description="Peptidase C39" evidence="2">
    <location>
        <begin position="23"/>
        <end position="142"/>
    </location>
</feature>
<evidence type="ECO:0000259" key="2">
    <source>
        <dbReference type="PROSITE" id="PS50990"/>
    </source>
</evidence>
<keyword evidence="3" id="KW-0547">Nucleotide-binding</keyword>
<dbReference type="eggNOG" id="COG3271">
    <property type="taxonomic scope" value="Bacteria"/>
</dbReference>
<dbReference type="Gene3D" id="3.90.70.10">
    <property type="entry name" value="Cysteine proteinases"/>
    <property type="match status" value="1"/>
</dbReference>
<keyword evidence="1" id="KW-0812">Transmembrane</keyword>
<keyword evidence="3" id="KW-0067">ATP-binding</keyword>
<evidence type="ECO:0000313" key="3">
    <source>
        <dbReference type="EMBL" id="CBJ91851.1"/>
    </source>
</evidence>
<dbReference type="STRING" id="406817.XNC1_3820"/>
<dbReference type="GO" id="GO:0016020">
    <property type="term" value="C:membrane"/>
    <property type="evidence" value="ECO:0007669"/>
    <property type="project" value="InterPro"/>
</dbReference>
<sequence>MDKYVKDLFAAFSFGKSLPVIIQSEVSECGLACIAMIAGYYGFNTDLLSMRKIFEVSKHGMSLREIVSVGEKLGLSSCPVRVELEELRSLSLPCILHWSFNHFVVLKKLSRKGAQIHDPRVGERNIALSELSDCFTGIALEMKPSTTFERKKVTSVISIRDMLTGIEGKGAVIARLIARGRSVFCVTLI</sequence>
<dbReference type="AlphaFoldDB" id="D3VB76"/>
<dbReference type="HOGENOM" id="CLU_000604_37_3_6"/>
<dbReference type="InterPro" id="IPR005074">
    <property type="entry name" value="Peptidase_C39"/>
</dbReference>
<proteinExistence type="predicted"/>
<name>D3VB76_XENNA</name>
<dbReference type="EMBL" id="FN667742">
    <property type="protein sequence ID" value="CBJ91851.1"/>
    <property type="molecule type" value="Genomic_DNA"/>
</dbReference>
<dbReference type="GO" id="GO:0008233">
    <property type="term" value="F:peptidase activity"/>
    <property type="evidence" value="ECO:0007669"/>
    <property type="project" value="InterPro"/>
</dbReference>
<dbReference type="Pfam" id="PF03412">
    <property type="entry name" value="Peptidase_C39"/>
    <property type="match status" value="1"/>
</dbReference>
<organism evidence="3 4">
    <name type="scientific">Xenorhabdus nematophila (strain ATCC 19061 / DSM 3370 / CCUG 14189 / LMG 1036 / NCIMB 9965 / AN6)</name>
    <dbReference type="NCBI Taxonomy" id="406817"/>
    <lineage>
        <taxon>Bacteria</taxon>
        <taxon>Pseudomonadati</taxon>
        <taxon>Pseudomonadota</taxon>
        <taxon>Gammaproteobacteria</taxon>
        <taxon>Enterobacterales</taxon>
        <taxon>Morganellaceae</taxon>
        <taxon>Xenorhabdus</taxon>
    </lineage>
</organism>
<reference evidence="3 4" key="1">
    <citation type="journal article" date="2011" name="PLoS ONE">
        <title>The entomopathogenic bacterial endosymbionts xenorhabdus and photorhabdus: convergent lifestyles from divergent genomes.</title>
        <authorList>
            <person name="Chaston J.M."/>
            <person name="Suen G."/>
            <person name="Tucker S.L."/>
            <person name="Andersen A.W."/>
            <person name="Bhasin A."/>
            <person name="Bode E."/>
            <person name="Bode H.B."/>
            <person name="Brachmann A.O."/>
            <person name="Cowles C.E."/>
            <person name="Cowles K.N."/>
            <person name="Darby C."/>
            <person name="de Leon L."/>
            <person name="Drace K."/>
            <person name="Du Z."/>
            <person name="Givaudan A."/>
            <person name="Herbert Tran E.E."/>
            <person name="Jewell K.A."/>
            <person name="Knack J.J."/>
            <person name="Krasomil-Osterfeld K.C."/>
            <person name="Kukor R."/>
            <person name="Lanois A."/>
            <person name="Latreille P."/>
            <person name="Leimgruber N.K."/>
            <person name="Lipke C.M."/>
            <person name="Liu R."/>
            <person name="Lu X."/>
            <person name="Martens E.C."/>
            <person name="Marri P.R."/>
            <person name="Medigue C."/>
            <person name="Menard M.L."/>
            <person name="Miller N.M."/>
            <person name="Morales-Soto N."/>
            <person name="Norton S."/>
            <person name="Ogier J.C."/>
            <person name="Orchard S.S."/>
            <person name="Park D."/>
            <person name="Park Y."/>
            <person name="Qurollo B.A."/>
            <person name="Sugar D.R."/>
            <person name="Richards G.R."/>
            <person name="Rouy Z."/>
            <person name="Slominski B."/>
            <person name="Slominski K."/>
            <person name="Snyder H."/>
            <person name="Tjaden B.C."/>
            <person name="van der Hoeven R."/>
            <person name="Welch R.D."/>
            <person name="Wheeler C."/>
            <person name="Xiang B."/>
            <person name="Barbazuk B."/>
            <person name="Gaudriault S."/>
            <person name="Goodner B."/>
            <person name="Slater S.C."/>
            <person name="Forst S."/>
            <person name="Goldman B.S."/>
            <person name="Goodrich-Blair H."/>
        </authorList>
    </citation>
    <scope>NUCLEOTIDE SEQUENCE [LARGE SCALE GENOMIC DNA]</scope>
    <source>
        <strain evidence="4">ATCC 19061 / DSM 3370 / CCUG 14189 / LMG 1036 / NCIMB 9965 / AN6</strain>
    </source>
</reference>
<keyword evidence="1" id="KW-0472">Membrane</keyword>
<keyword evidence="4" id="KW-1185">Reference proteome</keyword>
<dbReference type="GO" id="GO:0006508">
    <property type="term" value="P:proteolysis"/>
    <property type="evidence" value="ECO:0007669"/>
    <property type="project" value="InterPro"/>
</dbReference>